<dbReference type="OrthoDB" id="8688581at2"/>
<keyword evidence="1" id="KW-0732">Signal</keyword>
<dbReference type="AlphaFoldDB" id="A0A3G2HVF8"/>
<evidence type="ECO:0008006" key="4">
    <source>
        <dbReference type="Google" id="ProtNLM"/>
    </source>
</evidence>
<evidence type="ECO:0000313" key="3">
    <source>
        <dbReference type="Proteomes" id="UP000268070"/>
    </source>
</evidence>
<feature type="chain" id="PRO_5018327670" description="DUF1311 domain-containing protein" evidence="1">
    <location>
        <begin position="22"/>
        <end position="109"/>
    </location>
</feature>
<dbReference type="RefSeq" id="WP_121738876.1">
    <property type="nucleotide sequence ID" value="NZ_CP032153.1"/>
</dbReference>
<name>A0A3G2HVF8_9BURK</name>
<accession>A0A3G2HVF8</accession>
<proteinExistence type="predicted"/>
<reference evidence="2 3" key="1">
    <citation type="submission" date="2018-09" db="EMBL/GenBank/DDBJ databases">
        <title>Complete genome sequence of the hydrocarbonoclastic bacterium Alcaligenes aquatilis QD168, isolated from a crude-oil polluted marine sediment of Central Chile.</title>
        <authorList>
            <person name="Duran R.E."/>
            <person name="Barra B."/>
            <person name="Salva-Serra F."/>
            <person name="Mendez V."/>
            <person name="Moore E.R.B."/>
            <person name="Seeger M."/>
        </authorList>
    </citation>
    <scope>NUCLEOTIDE SEQUENCE [LARGE SCALE GENOMIC DNA]</scope>
    <source>
        <strain evidence="2 3">QD168</strain>
    </source>
</reference>
<protein>
    <recommendedName>
        <fullName evidence="4">DUF1311 domain-containing protein</fullName>
    </recommendedName>
</protein>
<gene>
    <name evidence="2" type="ORF">D3M96_10195</name>
</gene>
<feature type="signal peptide" evidence="1">
    <location>
        <begin position="1"/>
        <end position="21"/>
    </location>
</feature>
<dbReference type="Proteomes" id="UP000268070">
    <property type="component" value="Chromosome"/>
</dbReference>
<dbReference type="EMBL" id="CP032153">
    <property type="protein sequence ID" value="AYN20861.1"/>
    <property type="molecule type" value="Genomic_DNA"/>
</dbReference>
<dbReference type="KEGG" id="aaqu:D3M96_10195"/>
<evidence type="ECO:0000256" key="1">
    <source>
        <dbReference type="SAM" id="SignalP"/>
    </source>
</evidence>
<organism evidence="2 3">
    <name type="scientific">Alcaligenes aquatilis</name>
    <dbReference type="NCBI Taxonomy" id="323284"/>
    <lineage>
        <taxon>Bacteria</taxon>
        <taxon>Pseudomonadati</taxon>
        <taxon>Pseudomonadota</taxon>
        <taxon>Betaproteobacteria</taxon>
        <taxon>Burkholderiales</taxon>
        <taxon>Alcaligenaceae</taxon>
        <taxon>Alcaligenes</taxon>
    </lineage>
</organism>
<sequence>MKKTAILIGITAFSLMSFAQAAALPRYDPGQYCDRIADLSGGSATLANECIKLEQSSYNKLKNMWESIPEKIVAYCDRLARTTGGSYTLLESCIDLEMTESNSPQQFKF</sequence>
<evidence type="ECO:0000313" key="2">
    <source>
        <dbReference type="EMBL" id="AYN20861.1"/>
    </source>
</evidence>